<dbReference type="PANTHER" id="PTHR44757">
    <property type="entry name" value="DIGUANYLATE CYCLASE DGCP"/>
    <property type="match status" value="1"/>
</dbReference>
<dbReference type="SMART" id="SM00091">
    <property type="entry name" value="PAS"/>
    <property type="match status" value="1"/>
</dbReference>
<dbReference type="SUPFAM" id="SSF141868">
    <property type="entry name" value="EAL domain-like"/>
    <property type="match status" value="1"/>
</dbReference>
<proteinExistence type="predicted"/>
<dbReference type="OrthoDB" id="5800525at2"/>
<dbReference type="PROSITE" id="PS50883">
    <property type="entry name" value="EAL"/>
    <property type="match status" value="1"/>
</dbReference>
<evidence type="ECO:0000256" key="2">
    <source>
        <dbReference type="SAM" id="MobiDB-lite"/>
    </source>
</evidence>
<dbReference type="NCBIfam" id="TIGR00254">
    <property type="entry name" value="GGDEF"/>
    <property type="match status" value="1"/>
</dbReference>
<evidence type="ECO:0000259" key="6">
    <source>
        <dbReference type="PROSITE" id="PS50887"/>
    </source>
</evidence>
<dbReference type="RefSeq" id="WP_077278296.1">
    <property type="nucleotide sequence ID" value="NZ_MVBK01000035.1"/>
</dbReference>
<evidence type="ECO:0000256" key="1">
    <source>
        <dbReference type="ARBA" id="ARBA00001946"/>
    </source>
</evidence>
<feature type="domain" description="PAS" evidence="4">
    <location>
        <begin position="278"/>
        <end position="323"/>
    </location>
</feature>
<dbReference type="InterPro" id="IPR033425">
    <property type="entry name" value="MASE3"/>
</dbReference>
<dbReference type="InterPro" id="IPR029787">
    <property type="entry name" value="Nucleotide_cyclase"/>
</dbReference>
<dbReference type="STRING" id="108003.B1C78_06345"/>
<dbReference type="GO" id="GO:0006355">
    <property type="term" value="P:regulation of DNA-templated transcription"/>
    <property type="evidence" value="ECO:0007669"/>
    <property type="project" value="InterPro"/>
</dbReference>
<comment type="caution">
    <text evidence="7">The sequence shown here is derived from an EMBL/GenBank/DDBJ whole genome shotgun (WGS) entry which is preliminary data.</text>
</comment>
<feature type="domain" description="GGDEF" evidence="6">
    <location>
        <begin position="438"/>
        <end position="572"/>
    </location>
</feature>
<feature type="transmembrane region" description="Helical" evidence="3">
    <location>
        <begin position="73"/>
        <end position="93"/>
    </location>
</feature>
<dbReference type="GO" id="GO:0003824">
    <property type="term" value="F:catalytic activity"/>
    <property type="evidence" value="ECO:0007669"/>
    <property type="project" value="UniProtKB-ARBA"/>
</dbReference>
<dbReference type="InterPro" id="IPR052155">
    <property type="entry name" value="Biofilm_reg_signaling"/>
</dbReference>
<name>A0A1V3NLV6_9GAMM</name>
<keyword evidence="3" id="KW-0472">Membrane</keyword>
<dbReference type="SUPFAM" id="SSF55785">
    <property type="entry name" value="PYP-like sensor domain (PAS domain)"/>
    <property type="match status" value="1"/>
</dbReference>
<dbReference type="InterPro" id="IPR000160">
    <property type="entry name" value="GGDEF_dom"/>
</dbReference>
<organism evidence="7 8">
    <name type="scientific">Thioalkalivibrio denitrificans</name>
    <dbReference type="NCBI Taxonomy" id="108003"/>
    <lineage>
        <taxon>Bacteria</taxon>
        <taxon>Pseudomonadati</taxon>
        <taxon>Pseudomonadota</taxon>
        <taxon>Gammaproteobacteria</taxon>
        <taxon>Chromatiales</taxon>
        <taxon>Ectothiorhodospiraceae</taxon>
        <taxon>Thioalkalivibrio</taxon>
    </lineage>
</organism>
<dbReference type="InterPro" id="IPR035965">
    <property type="entry name" value="PAS-like_dom_sf"/>
</dbReference>
<dbReference type="SUPFAM" id="SSF55073">
    <property type="entry name" value="Nucleotide cyclase"/>
    <property type="match status" value="1"/>
</dbReference>
<feature type="domain" description="EAL" evidence="5">
    <location>
        <begin position="581"/>
        <end position="834"/>
    </location>
</feature>
<dbReference type="Gene3D" id="3.20.20.450">
    <property type="entry name" value="EAL domain"/>
    <property type="match status" value="1"/>
</dbReference>
<feature type="transmembrane region" description="Helical" evidence="3">
    <location>
        <begin position="109"/>
        <end position="129"/>
    </location>
</feature>
<evidence type="ECO:0000256" key="3">
    <source>
        <dbReference type="SAM" id="Phobius"/>
    </source>
</evidence>
<dbReference type="InterPro" id="IPR043128">
    <property type="entry name" value="Rev_trsase/Diguanyl_cyclase"/>
</dbReference>
<dbReference type="Gene3D" id="3.30.70.270">
    <property type="match status" value="1"/>
</dbReference>
<evidence type="ECO:0000313" key="8">
    <source>
        <dbReference type="Proteomes" id="UP000189462"/>
    </source>
</evidence>
<dbReference type="Proteomes" id="UP000189462">
    <property type="component" value="Unassembled WGS sequence"/>
</dbReference>
<dbReference type="Pfam" id="PF00990">
    <property type="entry name" value="GGDEF"/>
    <property type="match status" value="1"/>
</dbReference>
<accession>A0A1V3NLV6</accession>
<sequence length="860" mass="95524">MPVDRSNSRIILGLLLLAPLILWGLADELPVLVPNAHIVAFHTAVEMFAVVVAILVFAVGYHVLDEKRARSSLMLACAFLAVASLDFLHLMAYPGMPDLITPNSSQKTLIFWLAARLVAAGAILLYVTLPMQEYRRGQARRPLYVAVSLGLVALVGWVGIWHEHWVPPLFEAERGLTPFKIGVEAFVIVLHGITLVVMAFRPGLLASPSMRLLGGAVALSIASEFFFMIYRDLTDAYFVLGHIYKVMAYLLIYWGMFLESVRSPMERLHAARRDIETRERRYQQLVDTAPDGVLVADSDGTILLANRNIEHLFGYPASTLLGRPVEQLIPGRYRSRLMAHRATQHEADAGASPMGQLTNLTGHRRDGTEFPVDVSLNVFEDAGTSRITAFVRDMTEYRRREEQIEYQATHDGLTGLPNRWLLRDRLAQALSHAERHHGLLAVMLLDLDNFKIVNDTFGHQEGDALLQEVARRLQGTLRREDTVARFGGDEFMVLLPDMHRVVDIATVAMNILRTLAQPIVTATGRSISTSASLGIAIHPQDAQDEETLIRYADMAMYEAKQAGRNTYAFFSGELDRRIHEEQRLQDRLKHALEHSEFELHYQPLVSVAGGEIRGVEALLRWQDTELGRVSPERFVAAAESNGLIIPLGDWVIREACRQAAELAGAGTALRMSVNLSAMQFRQQDLVDHLREAIQDSGTVPERLDIEVTETAAMADVALARRQLTRLKDLGVRISLDDFGTGYSSLAYLKALPIDRLKVDRSFINDIGKDRESDMIVRAIAQLCHGLNLELVAEGVETPAQLAFLRSIGCDLYQGWLHSRAMPAEVLATFLGGTTPGRAGRETAQSSPRSANETSSSPTTT</sequence>
<evidence type="ECO:0000313" key="7">
    <source>
        <dbReference type="EMBL" id="OOG25716.1"/>
    </source>
</evidence>
<dbReference type="CDD" id="cd00130">
    <property type="entry name" value="PAS"/>
    <property type="match status" value="1"/>
</dbReference>
<dbReference type="AlphaFoldDB" id="A0A1V3NLV6"/>
<keyword evidence="8" id="KW-1185">Reference proteome</keyword>
<dbReference type="Pfam" id="PF00989">
    <property type="entry name" value="PAS"/>
    <property type="match status" value="1"/>
</dbReference>
<dbReference type="Gene3D" id="3.30.450.20">
    <property type="entry name" value="PAS domain"/>
    <property type="match status" value="1"/>
</dbReference>
<feature type="compositionally biased region" description="Polar residues" evidence="2">
    <location>
        <begin position="842"/>
        <end position="860"/>
    </location>
</feature>
<dbReference type="NCBIfam" id="TIGR00229">
    <property type="entry name" value="sensory_box"/>
    <property type="match status" value="1"/>
</dbReference>
<protein>
    <submittedName>
        <fullName evidence="7">GGDEF domain-containing protein</fullName>
    </submittedName>
</protein>
<keyword evidence="3" id="KW-0812">Transmembrane</keyword>
<dbReference type="InterPro" id="IPR000014">
    <property type="entry name" value="PAS"/>
</dbReference>
<keyword evidence="3" id="KW-1133">Transmembrane helix</keyword>
<comment type="cofactor">
    <cofactor evidence="1">
        <name>Mg(2+)</name>
        <dbReference type="ChEBI" id="CHEBI:18420"/>
    </cofactor>
</comment>
<dbReference type="PROSITE" id="PS50112">
    <property type="entry name" value="PAS"/>
    <property type="match status" value="1"/>
</dbReference>
<evidence type="ECO:0000259" key="4">
    <source>
        <dbReference type="PROSITE" id="PS50112"/>
    </source>
</evidence>
<dbReference type="Pfam" id="PF00563">
    <property type="entry name" value="EAL"/>
    <property type="match status" value="1"/>
</dbReference>
<feature type="transmembrane region" description="Helical" evidence="3">
    <location>
        <begin position="181"/>
        <end position="200"/>
    </location>
</feature>
<dbReference type="CDD" id="cd01949">
    <property type="entry name" value="GGDEF"/>
    <property type="match status" value="1"/>
</dbReference>
<dbReference type="InterPro" id="IPR035919">
    <property type="entry name" value="EAL_sf"/>
</dbReference>
<dbReference type="EMBL" id="MVBK01000035">
    <property type="protein sequence ID" value="OOG25716.1"/>
    <property type="molecule type" value="Genomic_DNA"/>
</dbReference>
<dbReference type="SMART" id="SM00052">
    <property type="entry name" value="EAL"/>
    <property type="match status" value="1"/>
</dbReference>
<dbReference type="PROSITE" id="PS50887">
    <property type="entry name" value="GGDEF"/>
    <property type="match status" value="1"/>
</dbReference>
<dbReference type="Pfam" id="PF17159">
    <property type="entry name" value="MASE3"/>
    <property type="match status" value="1"/>
</dbReference>
<dbReference type="InterPro" id="IPR001633">
    <property type="entry name" value="EAL_dom"/>
</dbReference>
<gene>
    <name evidence="7" type="ORF">B1C78_06345</name>
</gene>
<feature type="region of interest" description="Disordered" evidence="2">
    <location>
        <begin position="832"/>
        <end position="860"/>
    </location>
</feature>
<reference evidence="7 8" key="1">
    <citation type="submission" date="2017-02" db="EMBL/GenBank/DDBJ databases">
        <title>Genomic diversity within the haloalkaliphilic genus Thioalkalivibrio.</title>
        <authorList>
            <person name="Ahn A.-C."/>
            <person name="Meier-Kolthoff J."/>
            <person name="Overmars L."/>
            <person name="Richter M."/>
            <person name="Woyke T."/>
            <person name="Sorokin D.Y."/>
            <person name="Muyzer G."/>
        </authorList>
    </citation>
    <scope>NUCLEOTIDE SEQUENCE [LARGE SCALE GENOMIC DNA]</scope>
    <source>
        <strain evidence="7 8">ALJD</strain>
    </source>
</reference>
<dbReference type="SMART" id="SM00267">
    <property type="entry name" value="GGDEF"/>
    <property type="match status" value="1"/>
</dbReference>
<dbReference type="FunFam" id="3.30.70.270:FF:000001">
    <property type="entry name" value="Diguanylate cyclase domain protein"/>
    <property type="match status" value="1"/>
</dbReference>
<feature type="transmembrane region" description="Helical" evidence="3">
    <location>
        <begin position="36"/>
        <end position="61"/>
    </location>
</feature>
<evidence type="ECO:0000259" key="5">
    <source>
        <dbReference type="PROSITE" id="PS50883"/>
    </source>
</evidence>
<dbReference type="PANTHER" id="PTHR44757:SF2">
    <property type="entry name" value="BIOFILM ARCHITECTURE MAINTENANCE PROTEIN MBAA"/>
    <property type="match status" value="1"/>
</dbReference>
<dbReference type="InterPro" id="IPR013767">
    <property type="entry name" value="PAS_fold"/>
</dbReference>
<feature type="transmembrane region" description="Helical" evidence="3">
    <location>
        <begin position="141"/>
        <end position="161"/>
    </location>
</feature>
<feature type="transmembrane region" description="Helical" evidence="3">
    <location>
        <begin position="236"/>
        <end position="258"/>
    </location>
</feature>
<dbReference type="CDD" id="cd01948">
    <property type="entry name" value="EAL"/>
    <property type="match status" value="1"/>
</dbReference>